<feature type="active site" description="Proton donor/acceptor" evidence="7">
    <location>
        <position position="494"/>
    </location>
</feature>
<sequence length="592" mass="68444">MKLVQSNKSHMNPFRIKNITLGFMLPLSAALLLGCGDGNSSKDGGKGITDGLFGGKELPQATTDSLFIKKYISDKKEFKEFNDLMFLFYGERDYSLAWFRNNELVPETEKFINVVNKASKEGLNPASYKVVDLEQMIQKYKQLDANDSTRLALQEEIDVALTASYFNYASDFYRGRANPQLDAGSSQWDVKRNKIKLHKALQTILKERDSTYPYYEFEALHAGYTRLRDKLQEYRALEAKGGWPKIELGNRKVLEQGDSAAAIIALRKRLNPGKQIAANDPKMRVYDADLVKQVKHFQMLHGLKEDGAVGGNTLAQLNVPISQRIDQIMINMERWRWIPKRLVPKKLDQKYIWVNIPEYKMYIYEDPNNDPEAERQYKKTMEMRVIVGKTLNSTPIFSDKLEYVVMAPYWNVPNSIVQNEIKPKMISNPGYLDRNNMEIVTKDKDPQAVSPSSINWSEVNEANFAYRVRQKPGPKNSLGMIKFLFPNEYAVYLHDTPADALFSQTERNFSHGCVRVEKPVQLASYLLEDMPEWNEQKIRETMTTGEEKWVTLPKQVQVYLVYFTSWVDEKGEIHFREDIYGHDKTLAKEYFE</sequence>
<dbReference type="Proteomes" id="UP001597094">
    <property type="component" value="Unassembled WGS sequence"/>
</dbReference>
<dbReference type="SUPFAM" id="SSF47090">
    <property type="entry name" value="PGBD-like"/>
    <property type="match status" value="1"/>
</dbReference>
<feature type="domain" description="L,D-TPase catalytic" evidence="8">
    <location>
        <begin position="350"/>
        <end position="541"/>
    </location>
</feature>
<dbReference type="Pfam" id="PF01471">
    <property type="entry name" value="PG_binding_1"/>
    <property type="match status" value="1"/>
</dbReference>
<dbReference type="Gene3D" id="1.10.101.10">
    <property type="entry name" value="PGBD-like superfamily/PGBD"/>
    <property type="match status" value="1"/>
</dbReference>
<dbReference type="InterPro" id="IPR052905">
    <property type="entry name" value="LD-transpeptidase_YkuD-like"/>
</dbReference>
<dbReference type="PANTHER" id="PTHR41533:SF2">
    <property type="entry name" value="BLR7131 PROTEIN"/>
    <property type="match status" value="1"/>
</dbReference>
<dbReference type="SUPFAM" id="SSF141523">
    <property type="entry name" value="L,D-transpeptidase catalytic domain-like"/>
    <property type="match status" value="1"/>
</dbReference>
<evidence type="ECO:0000256" key="2">
    <source>
        <dbReference type="ARBA" id="ARBA00005992"/>
    </source>
</evidence>
<dbReference type="PROSITE" id="PS51257">
    <property type="entry name" value="PROKAR_LIPOPROTEIN"/>
    <property type="match status" value="1"/>
</dbReference>
<evidence type="ECO:0000256" key="3">
    <source>
        <dbReference type="ARBA" id="ARBA00022679"/>
    </source>
</evidence>
<proteinExistence type="inferred from homology"/>
<comment type="similarity">
    <text evidence="2">Belongs to the YkuD family.</text>
</comment>
<name>A0ABW3SQD3_9BACT</name>
<evidence type="ECO:0000256" key="1">
    <source>
        <dbReference type="ARBA" id="ARBA00004752"/>
    </source>
</evidence>
<dbReference type="CDD" id="cd16913">
    <property type="entry name" value="YkuD_like"/>
    <property type="match status" value="1"/>
</dbReference>
<accession>A0ABW3SQD3</accession>
<dbReference type="InterPro" id="IPR002477">
    <property type="entry name" value="Peptidoglycan-bd-like"/>
</dbReference>
<evidence type="ECO:0000256" key="7">
    <source>
        <dbReference type="PROSITE-ProRule" id="PRU01373"/>
    </source>
</evidence>
<keyword evidence="10" id="KW-1185">Reference proteome</keyword>
<dbReference type="EMBL" id="JBHTLD010000052">
    <property type="protein sequence ID" value="MFD1186116.1"/>
    <property type="molecule type" value="Genomic_DNA"/>
</dbReference>
<dbReference type="InterPro" id="IPR036366">
    <property type="entry name" value="PGBDSf"/>
</dbReference>
<evidence type="ECO:0000256" key="4">
    <source>
        <dbReference type="ARBA" id="ARBA00022960"/>
    </source>
</evidence>
<keyword evidence="6 7" id="KW-0961">Cell wall biogenesis/degradation</keyword>
<dbReference type="PANTHER" id="PTHR41533">
    <property type="entry name" value="L,D-TRANSPEPTIDASE HI_1667-RELATED"/>
    <property type="match status" value="1"/>
</dbReference>
<evidence type="ECO:0000313" key="10">
    <source>
        <dbReference type="Proteomes" id="UP001597094"/>
    </source>
</evidence>
<dbReference type="Gene3D" id="2.40.440.10">
    <property type="entry name" value="L,D-transpeptidase catalytic domain-like"/>
    <property type="match status" value="1"/>
</dbReference>
<dbReference type="InterPro" id="IPR036365">
    <property type="entry name" value="PGBD-like_sf"/>
</dbReference>
<comment type="caution">
    <text evidence="9">The sequence shown here is derived from an EMBL/GenBank/DDBJ whole genome shotgun (WGS) entry which is preliminary data.</text>
</comment>
<protein>
    <submittedName>
        <fullName evidence="9">Murein L,D-transpeptidase</fullName>
    </submittedName>
</protein>
<evidence type="ECO:0000313" key="9">
    <source>
        <dbReference type="EMBL" id="MFD1186116.1"/>
    </source>
</evidence>
<dbReference type="PROSITE" id="PS52029">
    <property type="entry name" value="LD_TPASE"/>
    <property type="match status" value="1"/>
</dbReference>
<evidence type="ECO:0000259" key="8">
    <source>
        <dbReference type="PROSITE" id="PS52029"/>
    </source>
</evidence>
<dbReference type="Pfam" id="PF03734">
    <property type="entry name" value="YkuD"/>
    <property type="match status" value="1"/>
</dbReference>
<feature type="active site" description="Nucleophile" evidence="7">
    <location>
        <position position="513"/>
    </location>
</feature>
<dbReference type="Pfam" id="PF20142">
    <property type="entry name" value="Scaffold"/>
    <property type="match status" value="1"/>
</dbReference>
<evidence type="ECO:0000256" key="6">
    <source>
        <dbReference type="ARBA" id="ARBA00023316"/>
    </source>
</evidence>
<keyword evidence="4 7" id="KW-0133">Cell shape</keyword>
<keyword evidence="3" id="KW-0808">Transferase</keyword>
<dbReference type="RefSeq" id="WP_377525247.1">
    <property type="nucleotide sequence ID" value="NZ_JBHTLD010000052.1"/>
</dbReference>
<dbReference type="InterPro" id="IPR045380">
    <property type="entry name" value="LD_TPept_scaffold_dom"/>
</dbReference>
<evidence type="ECO:0000256" key="5">
    <source>
        <dbReference type="ARBA" id="ARBA00022984"/>
    </source>
</evidence>
<keyword evidence="5 7" id="KW-0573">Peptidoglycan synthesis</keyword>
<dbReference type="InterPro" id="IPR005490">
    <property type="entry name" value="LD_TPept_cat_dom"/>
</dbReference>
<comment type="pathway">
    <text evidence="1 7">Cell wall biogenesis; peptidoglycan biosynthesis.</text>
</comment>
<reference evidence="10" key="1">
    <citation type="journal article" date="2019" name="Int. J. Syst. Evol. Microbiol.">
        <title>The Global Catalogue of Microorganisms (GCM) 10K type strain sequencing project: providing services to taxonomists for standard genome sequencing and annotation.</title>
        <authorList>
            <consortium name="The Broad Institute Genomics Platform"/>
            <consortium name="The Broad Institute Genome Sequencing Center for Infectious Disease"/>
            <person name="Wu L."/>
            <person name="Ma J."/>
        </authorList>
    </citation>
    <scope>NUCLEOTIDE SEQUENCE [LARGE SCALE GENOMIC DNA]</scope>
    <source>
        <strain evidence="10">JCM 31319</strain>
    </source>
</reference>
<gene>
    <name evidence="9" type="ORF">ACFQ2O_07880</name>
</gene>
<dbReference type="InterPro" id="IPR038063">
    <property type="entry name" value="Transpep_catalytic_dom"/>
</dbReference>
<organism evidence="9 10">
    <name type="scientific">Pontibacter rugosus</name>
    <dbReference type="NCBI Taxonomy" id="1745966"/>
    <lineage>
        <taxon>Bacteria</taxon>
        <taxon>Pseudomonadati</taxon>
        <taxon>Bacteroidota</taxon>
        <taxon>Cytophagia</taxon>
        <taxon>Cytophagales</taxon>
        <taxon>Hymenobacteraceae</taxon>
        <taxon>Pontibacter</taxon>
    </lineage>
</organism>